<evidence type="ECO:0000313" key="1">
    <source>
        <dbReference type="EMBL" id="KGT73096.1"/>
    </source>
</evidence>
<dbReference type="OrthoDB" id="8251299at2"/>
<dbReference type="Proteomes" id="UP000030377">
    <property type="component" value="Unassembled WGS sequence"/>
</dbReference>
<dbReference type="AlphaFoldDB" id="A0A0A3XIW8"/>
<reference evidence="1 2" key="1">
    <citation type="submission" date="2014-09" db="EMBL/GenBank/DDBJ databases">
        <title>Draft genome of Bradyrhizobium japonicum Is-34.</title>
        <authorList>
            <person name="Tsurumaru H."/>
            <person name="Yamakawa T."/>
            <person name="Hashimoto S."/>
            <person name="Okizaki K."/>
            <person name="Kanesaki Y."/>
            <person name="Yoshikawa H."/>
            <person name="Yajima S."/>
        </authorList>
    </citation>
    <scope>NUCLEOTIDE SEQUENCE [LARGE SCALE GENOMIC DNA]</scope>
    <source>
        <strain evidence="1 2">Is-34</strain>
    </source>
</reference>
<gene>
    <name evidence="1" type="ORF">MA20_46410</name>
</gene>
<evidence type="ECO:0000313" key="2">
    <source>
        <dbReference type="Proteomes" id="UP000030377"/>
    </source>
</evidence>
<dbReference type="EMBL" id="JRPN01000069">
    <property type="protein sequence ID" value="KGT73096.1"/>
    <property type="molecule type" value="Genomic_DNA"/>
</dbReference>
<protein>
    <submittedName>
        <fullName evidence="1">Uncharacterized protein</fullName>
    </submittedName>
</protein>
<organism evidence="1 2">
    <name type="scientific">Bradyrhizobium japonicum</name>
    <dbReference type="NCBI Taxonomy" id="375"/>
    <lineage>
        <taxon>Bacteria</taxon>
        <taxon>Pseudomonadati</taxon>
        <taxon>Pseudomonadota</taxon>
        <taxon>Alphaproteobacteria</taxon>
        <taxon>Hyphomicrobiales</taxon>
        <taxon>Nitrobacteraceae</taxon>
        <taxon>Bradyrhizobium</taxon>
    </lineage>
</organism>
<dbReference type="KEGG" id="bjp:RN69_38195"/>
<accession>A0A0A3XIW8</accession>
<sequence length="102" mass="11316">MLSRAHLNQIHTAFSPEELLGVELILQGKEAQTAKAMVGRARERKEKRRGANKDGAIAFLERNHTTIACVSGFLVNMRQGRLRLVTPVPGSDRWPLGYPHSG</sequence>
<comment type="caution">
    <text evidence="1">The sequence shown here is derived from an EMBL/GenBank/DDBJ whole genome shotgun (WGS) entry which is preliminary data.</text>
</comment>
<name>A0A0A3XIW8_BRAJP</name>
<proteinExistence type="predicted"/>